<evidence type="ECO:0000256" key="1">
    <source>
        <dbReference type="ARBA" id="ARBA00004141"/>
    </source>
</evidence>
<dbReference type="EMBL" id="BMNL01000001">
    <property type="protein sequence ID" value="GGP18914.1"/>
    <property type="molecule type" value="Genomic_DNA"/>
</dbReference>
<keyword evidence="8" id="KW-1185">Reference proteome</keyword>
<reference evidence="7" key="2">
    <citation type="submission" date="2020-09" db="EMBL/GenBank/DDBJ databases">
        <authorList>
            <person name="Sun Q."/>
            <person name="Ohkuma M."/>
        </authorList>
    </citation>
    <scope>NUCLEOTIDE SEQUENCE</scope>
    <source>
        <strain evidence="7">JCM 10088</strain>
    </source>
</reference>
<proteinExistence type="predicted"/>
<dbReference type="SUPFAM" id="SSF103473">
    <property type="entry name" value="MFS general substrate transporter"/>
    <property type="match status" value="1"/>
</dbReference>
<feature type="transmembrane region" description="Helical" evidence="5">
    <location>
        <begin position="304"/>
        <end position="326"/>
    </location>
</feature>
<dbReference type="PANTHER" id="PTHR43129:SF1">
    <property type="entry name" value="FOSMIDOMYCIN RESISTANCE PROTEIN"/>
    <property type="match status" value="1"/>
</dbReference>
<dbReference type="PROSITE" id="PS00216">
    <property type="entry name" value="SUGAR_TRANSPORT_1"/>
    <property type="match status" value="1"/>
</dbReference>
<dbReference type="GO" id="GO:0022857">
    <property type="term" value="F:transmembrane transporter activity"/>
    <property type="evidence" value="ECO:0007669"/>
    <property type="project" value="InterPro"/>
</dbReference>
<evidence type="ECO:0000313" key="7">
    <source>
        <dbReference type="EMBL" id="GGP18914.1"/>
    </source>
</evidence>
<dbReference type="InterPro" id="IPR005829">
    <property type="entry name" value="Sugar_transporter_CS"/>
</dbReference>
<feature type="transmembrane region" description="Helical" evidence="5">
    <location>
        <begin position="12"/>
        <end position="33"/>
    </location>
</feature>
<dbReference type="GO" id="GO:0005886">
    <property type="term" value="C:plasma membrane"/>
    <property type="evidence" value="ECO:0007669"/>
    <property type="project" value="TreeGrafter"/>
</dbReference>
<feature type="transmembrane region" description="Helical" evidence="5">
    <location>
        <begin position="280"/>
        <end position="298"/>
    </location>
</feature>
<name>A0A830GT99_9CREN</name>
<evidence type="ECO:0000256" key="3">
    <source>
        <dbReference type="ARBA" id="ARBA00022989"/>
    </source>
</evidence>
<sequence>MNNARKLALTSLGHFINDGNMAILPYLIFPIISKPPYQVSPIQLGVMYSLMGLLGALASPLVPITIRALGGAMRSMALGMMLWTTGLATLAASFAAGPYFLPTIYLSVVLMGISSTFYHPTGAAVLSEAYGGNAGAALGINGAFGSVGRAAYPYLASLAIFAGAAIRPSNIWVFAAVSLAVGAAAFAASGGRRGEGGGGQGRRGEPMGGKLLALVAILTAITMMRNAFVQGTNGFISIYLNQYLNVGLGSIGATMAVVLSSAIIGQPLLGWLSDRAGRRLMAAITSVGASLSFIGLVYTKNLGLAFLFEFFALSNFPVILSIVGDLFPQNQVGSANSIVWNVGITGGNVIGPALAGLLSTYVGLVSGLEMMAALGLASGVMWVAVPRPPKRRRVPLFM</sequence>
<organism evidence="7 8">
    <name type="scientific">Thermocladium modestius</name>
    <dbReference type="NCBI Taxonomy" id="62609"/>
    <lineage>
        <taxon>Archaea</taxon>
        <taxon>Thermoproteota</taxon>
        <taxon>Thermoprotei</taxon>
        <taxon>Thermoproteales</taxon>
        <taxon>Thermoproteaceae</taxon>
        <taxon>Thermocladium</taxon>
    </lineage>
</organism>
<evidence type="ECO:0000256" key="5">
    <source>
        <dbReference type="SAM" id="Phobius"/>
    </source>
</evidence>
<comment type="subcellular location">
    <subcellularLocation>
        <location evidence="1">Membrane</location>
        <topology evidence="1">Multi-pass membrane protein</topology>
    </subcellularLocation>
</comment>
<dbReference type="RefSeq" id="WP_188595480.1">
    <property type="nucleotide sequence ID" value="NZ_BMNL01000001.1"/>
</dbReference>
<feature type="transmembrane region" description="Helical" evidence="5">
    <location>
        <begin position="338"/>
        <end position="358"/>
    </location>
</feature>
<feature type="transmembrane region" description="Helical" evidence="5">
    <location>
        <begin position="211"/>
        <end position="228"/>
    </location>
</feature>
<dbReference type="PROSITE" id="PS50850">
    <property type="entry name" value="MFS"/>
    <property type="match status" value="1"/>
</dbReference>
<dbReference type="PANTHER" id="PTHR43129">
    <property type="entry name" value="FOSMIDOMYCIN RESISTANCE PROTEIN"/>
    <property type="match status" value="1"/>
</dbReference>
<protein>
    <submittedName>
        <fullName evidence="7">MFS transporter</fullName>
    </submittedName>
</protein>
<reference evidence="7" key="1">
    <citation type="journal article" date="2014" name="Int. J. Syst. Evol. Microbiol.">
        <title>Complete genome sequence of Corynebacterium casei LMG S-19264T (=DSM 44701T), isolated from a smear-ripened cheese.</title>
        <authorList>
            <consortium name="US DOE Joint Genome Institute (JGI-PGF)"/>
            <person name="Walter F."/>
            <person name="Albersmeier A."/>
            <person name="Kalinowski J."/>
            <person name="Ruckert C."/>
        </authorList>
    </citation>
    <scope>NUCLEOTIDE SEQUENCE</scope>
    <source>
        <strain evidence="7">JCM 10088</strain>
    </source>
</reference>
<dbReference type="Gene3D" id="1.20.1250.20">
    <property type="entry name" value="MFS general substrate transporter like domains"/>
    <property type="match status" value="2"/>
</dbReference>
<dbReference type="AlphaFoldDB" id="A0A830GT99"/>
<dbReference type="InterPro" id="IPR011701">
    <property type="entry name" value="MFS"/>
</dbReference>
<dbReference type="InterPro" id="IPR036259">
    <property type="entry name" value="MFS_trans_sf"/>
</dbReference>
<feature type="transmembrane region" description="Helical" evidence="5">
    <location>
        <begin position="171"/>
        <end position="190"/>
    </location>
</feature>
<keyword evidence="2 5" id="KW-0812">Transmembrane</keyword>
<feature type="transmembrane region" description="Helical" evidence="5">
    <location>
        <begin position="78"/>
        <end position="101"/>
    </location>
</feature>
<dbReference type="OrthoDB" id="29061at2157"/>
<accession>A0A830GT99</accession>
<comment type="caution">
    <text evidence="7">The sequence shown here is derived from an EMBL/GenBank/DDBJ whole genome shotgun (WGS) entry which is preliminary data.</text>
</comment>
<keyword evidence="3 5" id="KW-1133">Transmembrane helix</keyword>
<evidence type="ECO:0000256" key="4">
    <source>
        <dbReference type="ARBA" id="ARBA00023136"/>
    </source>
</evidence>
<feature type="transmembrane region" description="Helical" evidence="5">
    <location>
        <begin position="45"/>
        <end position="66"/>
    </location>
</feature>
<gene>
    <name evidence="7" type="ORF">GCM10007981_00480</name>
</gene>
<evidence type="ECO:0000256" key="2">
    <source>
        <dbReference type="ARBA" id="ARBA00022692"/>
    </source>
</evidence>
<feature type="transmembrane region" description="Helical" evidence="5">
    <location>
        <begin position="364"/>
        <end position="385"/>
    </location>
</feature>
<keyword evidence="4 5" id="KW-0472">Membrane</keyword>
<evidence type="ECO:0000313" key="8">
    <source>
        <dbReference type="Proteomes" id="UP000610960"/>
    </source>
</evidence>
<dbReference type="Proteomes" id="UP000610960">
    <property type="component" value="Unassembled WGS sequence"/>
</dbReference>
<dbReference type="InterPro" id="IPR020846">
    <property type="entry name" value="MFS_dom"/>
</dbReference>
<feature type="domain" description="Major facilitator superfamily (MFS) profile" evidence="6">
    <location>
        <begin position="6"/>
        <end position="398"/>
    </location>
</feature>
<evidence type="ECO:0000259" key="6">
    <source>
        <dbReference type="PROSITE" id="PS50850"/>
    </source>
</evidence>
<dbReference type="Pfam" id="PF07690">
    <property type="entry name" value="MFS_1"/>
    <property type="match status" value="1"/>
</dbReference>
<feature type="transmembrane region" description="Helical" evidence="5">
    <location>
        <begin position="248"/>
        <end position="268"/>
    </location>
</feature>